<dbReference type="RefSeq" id="WP_204699570.1">
    <property type="nucleotide sequence ID" value="NZ_JAFBEC010000017.1"/>
</dbReference>
<gene>
    <name evidence="2" type="ORF">JOD17_003934</name>
</gene>
<evidence type="ECO:0000256" key="1">
    <source>
        <dbReference type="SAM" id="Phobius"/>
    </source>
</evidence>
<keyword evidence="3" id="KW-1185">Reference proteome</keyword>
<sequence length="225" mass="26020">MSTLFLTGFFVAGVFTAYTTFLMLITWPNRKNARYKQVKYFGASISSAAVLFLLFWVTADDHEFIPAEMMYATPESLSTVEEQASWHITSELGQVTVDHNDVIRNLEFVENNEEQFTELHASLTTEDNVTTELIRSSTMNRTARVLQRLSQIEEVDIIHLNWDLYYEPEYGPGEFDTILKMTVFNEQLRNIEWESLEQFDAELIATEYWEKPELSAVVNEEKAGS</sequence>
<feature type="transmembrane region" description="Helical" evidence="1">
    <location>
        <begin position="40"/>
        <end position="59"/>
    </location>
</feature>
<evidence type="ECO:0000313" key="2">
    <source>
        <dbReference type="EMBL" id="MBM7634808.1"/>
    </source>
</evidence>
<organism evidence="2 3">
    <name type="scientific">Geomicrobium sediminis</name>
    <dbReference type="NCBI Taxonomy" id="1347788"/>
    <lineage>
        <taxon>Bacteria</taxon>
        <taxon>Bacillati</taxon>
        <taxon>Bacillota</taxon>
        <taxon>Bacilli</taxon>
        <taxon>Bacillales</taxon>
        <taxon>Geomicrobium</taxon>
    </lineage>
</organism>
<protein>
    <submittedName>
        <fullName evidence="2">Uncharacterized protein</fullName>
    </submittedName>
</protein>
<comment type="caution">
    <text evidence="2">The sequence shown here is derived from an EMBL/GenBank/DDBJ whole genome shotgun (WGS) entry which is preliminary data.</text>
</comment>
<keyword evidence="1" id="KW-1133">Transmembrane helix</keyword>
<proteinExistence type="predicted"/>
<feature type="transmembrane region" description="Helical" evidence="1">
    <location>
        <begin position="6"/>
        <end position="28"/>
    </location>
</feature>
<reference evidence="2 3" key="1">
    <citation type="submission" date="2021-01" db="EMBL/GenBank/DDBJ databases">
        <title>Genomic Encyclopedia of Type Strains, Phase IV (KMG-IV): sequencing the most valuable type-strain genomes for metagenomic binning, comparative biology and taxonomic classification.</title>
        <authorList>
            <person name="Goeker M."/>
        </authorList>
    </citation>
    <scope>NUCLEOTIDE SEQUENCE [LARGE SCALE GENOMIC DNA]</scope>
    <source>
        <strain evidence="2 3">DSM 25540</strain>
    </source>
</reference>
<keyword evidence="1" id="KW-0472">Membrane</keyword>
<keyword evidence="1" id="KW-0812">Transmembrane</keyword>
<accession>A0ABS2PH88</accession>
<dbReference type="Proteomes" id="UP000741863">
    <property type="component" value="Unassembled WGS sequence"/>
</dbReference>
<dbReference type="EMBL" id="JAFBEC010000017">
    <property type="protein sequence ID" value="MBM7634808.1"/>
    <property type="molecule type" value="Genomic_DNA"/>
</dbReference>
<evidence type="ECO:0000313" key="3">
    <source>
        <dbReference type="Proteomes" id="UP000741863"/>
    </source>
</evidence>
<name>A0ABS2PH88_9BACL</name>